<proteinExistence type="predicted"/>
<protein>
    <submittedName>
        <fullName evidence="1">Uncharacterized protein</fullName>
    </submittedName>
</protein>
<comment type="caution">
    <text evidence="1">The sequence shown here is derived from an EMBL/GenBank/DDBJ whole genome shotgun (WGS) entry which is preliminary data.</text>
</comment>
<reference evidence="1" key="1">
    <citation type="submission" date="2021-04" db="EMBL/GenBank/DDBJ databases">
        <title>Genome based classification of Actinospica acidithermotolerans sp. nov., an actinobacterium isolated from an Indonesian hot spring.</title>
        <authorList>
            <person name="Kusuma A.B."/>
            <person name="Putra K.E."/>
            <person name="Nafisah S."/>
            <person name="Loh J."/>
            <person name="Nouioui I."/>
            <person name="Goodfellow M."/>
        </authorList>
    </citation>
    <scope>NUCLEOTIDE SEQUENCE</scope>
    <source>
        <strain evidence="1">CSCA 57</strain>
    </source>
</reference>
<dbReference type="RefSeq" id="WP_212531349.1">
    <property type="nucleotide sequence ID" value="NZ_JAGSOG010000167.1"/>
</dbReference>
<dbReference type="EMBL" id="JAGSOG010000167">
    <property type="protein sequence ID" value="MBR7836877.1"/>
    <property type="molecule type" value="Genomic_DNA"/>
</dbReference>
<sequence length="146" mass="15458">MAVEMTQELPATGTAGDEGQCEVLQGADGPVYFLHQGLLFIVHDLLGRWAEPGEVHWLVSASVGRFGEPALYRLRCRYAAADPDPGPGGRIGGLAAVSGAATTGPRDRDEVLADLGNLHGRIGPSDPRHRPGPGRWTVRRAANGPF</sequence>
<accession>A0A941ISW3</accession>
<dbReference type="AlphaFoldDB" id="A0A941ISW3"/>
<evidence type="ECO:0000313" key="2">
    <source>
        <dbReference type="Proteomes" id="UP000675781"/>
    </source>
</evidence>
<name>A0A941ISW3_9ACTN</name>
<gene>
    <name evidence="1" type="ORF">KDL01_26600</name>
</gene>
<evidence type="ECO:0000313" key="1">
    <source>
        <dbReference type="EMBL" id="MBR7836877.1"/>
    </source>
</evidence>
<dbReference type="Proteomes" id="UP000675781">
    <property type="component" value="Unassembled WGS sequence"/>
</dbReference>
<organism evidence="1 2">
    <name type="scientific">Actinospica durhamensis</name>
    <dbReference type="NCBI Taxonomy" id="1508375"/>
    <lineage>
        <taxon>Bacteria</taxon>
        <taxon>Bacillati</taxon>
        <taxon>Actinomycetota</taxon>
        <taxon>Actinomycetes</taxon>
        <taxon>Catenulisporales</taxon>
        <taxon>Actinospicaceae</taxon>
        <taxon>Actinospica</taxon>
    </lineage>
</organism>
<keyword evidence="2" id="KW-1185">Reference proteome</keyword>